<sequence length="606" mass="67042">MKILLFGGTTEGKATSNWLDDLEISHFYSTKTSSGNYESKFGKRICGAMSVQEICIFCLEKAIDLLIDAAHPFAEVLHHSISDAANQVSLPVIRVERDAVPRVENEWIRYHQSLPSILADLQSKKFSKILSLVGVKSLPVIHKIMPNANIWYRILDFTSSLEIAQNAGVEVEKLIVTDAFEGMESVEALLLREGMETMLTKESGYSGLLDQKMELAIKYQIPLYVIARPALPDYDDTISNRETLQKYLKNRFGLERKELAHGFTSGTCAAIAAKAAIKLLLGESANQKESIVLADGGICEMQLYQNKLGKDFALCSVVKNSGDDPDVTDGTEIGVSLKWNAENCIRFVKGEGVGTVTLNGLGIPIGEPAVNPIPRKMIAFELKQVMEEHDWNSGVDVSVFVPLGKKLGAKTFNPKLGIVGGISIIGTTGRIKPYSLEAYMQSIGKQVVLAVENDNKHIVVNSGGRSERYLKQKFPQLNELAFLQYGNFIGEMLTMLIDSGVEKVSMGIMTGKAVKLAAGNLDTHSKNVVFDHDFLMALAKDCEYPEELVQKIGQVKMARELEELFSFQATEPFFQLLKKKCIEVCERVVEGYGFELFLMNNEGEII</sequence>
<reference evidence="6 7" key="1">
    <citation type="journal article" date="2017" name="Front. Microbiol.">
        <title>Labilibaculum manganireducens gen. nov., sp. nov. and Labilibaculum filiforme sp. nov., Novel Bacteroidetes Isolated from Subsurface Sediments of the Baltic Sea.</title>
        <authorList>
            <person name="Vandieken V."/>
            <person name="Marshall I.P."/>
            <person name="Niemann H."/>
            <person name="Engelen B."/>
            <person name="Cypionka H."/>
        </authorList>
    </citation>
    <scope>NUCLEOTIDE SEQUENCE [LARGE SCALE GENOMIC DNA]</scope>
    <source>
        <strain evidence="6 7">59.16B</strain>
    </source>
</reference>
<dbReference type="InterPro" id="IPR002748">
    <property type="entry name" value="CbiD"/>
</dbReference>
<gene>
    <name evidence="5" type="primary">cbiD</name>
    <name evidence="6" type="ORF">BZG02_13805</name>
</gene>
<evidence type="ECO:0000256" key="1">
    <source>
        <dbReference type="ARBA" id="ARBA00022573"/>
    </source>
</evidence>
<keyword evidence="7" id="KW-1185">Reference proteome</keyword>
<dbReference type="GO" id="GO:0032259">
    <property type="term" value="P:methylation"/>
    <property type="evidence" value="ECO:0007669"/>
    <property type="project" value="UniProtKB-KW"/>
</dbReference>
<dbReference type="HAMAP" id="MF_00787">
    <property type="entry name" value="CbiD"/>
    <property type="match status" value="1"/>
</dbReference>
<protein>
    <recommendedName>
        <fullName evidence="5">Cobalt-precorrin-5B C(1)-methyltransferase</fullName>
        <ecNumber evidence="5">2.1.1.195</ecNumber>
    </recommendedName>
    <alternativeName>
        <fullName evidence="5">Cobalt-precorrin-6A synthase</fullName>
    </alternativeName>
</protein>
<dbReference type="GO" id="GO:0016994">
    <property type="term" value="F:precorrin-6A reductase activity"/>
    <property type="evidence" value="ECO:0007669"/>
    <property type="project" value="InterPro"/>
</dbReference>
<proteinExistence type="inferred from homology"/>
<dbReference type="InterPro" id="IPR003723">
    <property type="entry name" value="Precorrin-6x_reduct"/>
</dbReference>
<dbReference type="RefSeq" id="WP_101262038.1">
    <property type="nucleotide sequence ID" value="NZ_MVDD01000010.1"/>
</dbReference>
<dbReference type="NCBIfam" id="TIGR00312">
    <property type="entry name" value="cbiD"/>
    <property type="match status" value="1"/>
</dbReference>
<dbReference type="UniPathway" id="UPA00148">
    <property type="reaction ID" value="UER00227"/>
</dbReference>
<evidence type="ECO:0000256" key="3">
    <source>
        <dbReference type="ARBA" id="ARBA00022679"/>
    </source>
</evidence>
<dbReference type="PANTHER" id="PTHR35863">
    <property type="entry name" value="COBALT-PRECORRIN-5B C(1)-METHYLTRANSFERASE"/>
    <property type="match status" value="1"/>
</dbReference>
<comment type="pathway">
    <text evidence="5">Cofactor biosynthesis; adenosylcobalamin biosynthesis; cob(II)yrinate a,c-diamide from sirohydrochlorin (anaerobic route): step 6/10.</text>
</comment>
<dbReference type="GO" id="GO:0043780">
    <property type="term" value="F:cobalt-precorrin-5B C1-methyltransferase activity"/>
    <property type="evidence" value="ECO:0007669"/>
    <property type="project" value="RHEA"/>
</dbReference>
<evidence type="ECO:0000313" key="7">
    <source>
        <dbReference type="Proteomes" id="UP000233535"/>
    </source>
</evidence>
<organism evidence="6 7">
    <name type="scientific">Labilibaculum filiforme</name>
    <dbReference type="NCBI Taxonomy" id="1940526"/>
    <lineage>
        <taxon>Bacteria</taxon>
        <taxon>Pseudomonadati</taxon>
        <taxon>Bacteroidota</taxon>
        <taxon>Bacteroidia</taxon>
        <taxon>Marinilabiliales</taxon>
        <taxon>Marinifilaceae</taxon>
        <taxon>Labilibaculum</taxon>
    </lineage>
</organism>
<comment type="similarity">
    <text evidence="5">Belongs to the CbiD family.</text>
</comment>
<evidence type="ECO:0000313" key="6">
    <source>
        <dbReference type="EMBL" id="PKQ62010.1"/>
    </source>
</evidence>
<dbReference type="OrthoDB" id="6439987at2"/>
<evidence type="ECO:0000256" key="4">
    <source>
        <dbReference type="ARBA" id="ARBA00022691"/>
    </source>
</evidence>
<dbReference type="Pfam" id="PF02571">
    <property type="entry name" value="CbiJ"/>
    <property type="match status" value="1"/>
</dbReference>
<accession>A0A2N3HVC6</accession>
<dbReference type="InterPro" id="IPR036074">
    <property type="entry name" value="CbiD_sf"/>
</dbReference>
<evidence type="ECO:0000256" key="5">
    <source>
        <dbReference type="HAMAP-Rule" id="MF_00787"/>
    </source>
</evidence>
<dbReference type="EMBL" id="MVDD01000010">
    <property type="protein sequence ID" value="PKQ62010.1"/>
    <property type="molecule type" value="Genomic_DNA"/>
</dbReference>
<dbReference type="Gene3D" id="3.30.2110.10">
    <property type="entry name" value="CbiD-like"/>
    <property type="match status" value="1"/>
</dbReference>
<name>A0A2N3HVC6_9BACT</name>
<keyword evidence="1 5" id="KW-0169">Cobalamin biosynthesis</keyword>
<dbReference type="GO" id="GO:0019251">
    <property type="term" value="P:anaerobic cobalamin biosynthetic process"/>
    <property type="evidence" value="ECO:0007669"/>
    <property type="project" value="UniProtKB-UniRule"/>
</dbReference>
<dbReference type="SUPFAM" id="SSF111342">
    <property type="entry name" value="CbiD-like"/>
    <property type="match status" value="1"/>
</dbReference>
<keyword evidence="4 5" id="KW-0949">S-adenosyl-L-methionine</keyword>
<evidence type="ECO:0000256" key="2">
    <source>
        <dbReference type="ARBA" id="ARBA00022603"/>
    </source>
</evidence>
<dbReference type="EC" id="2.1.1.195" evidence="5"/>
<dbReference type="Pfam" id="PF01888">
    <property type="entry name" value="CbiD"/>
    <property type="match status" value="1"/>
</dbReference>
<keyword evidence="3 5" id="KW-0808">Transferase</keyword>
<dbReference type="PROSITE" id="PS51014">
    <property type="entry name" value="COBK_CBIJ"/>
    <property type="match status" value="1"/>
</dbReference>
<keyword evidence="2 5" id="KW-0489">Methyltransferase</keyword>
<comment type="caution">
    <text evidence="6">The sequence shown here is derived from an EMBL/GenBank/DDBJ whole genome shotgun (WGS) entry which is preliminary data.</text>
</comment>
<dbReference type="PANTHER" id="PTHR35863:SF1">
    <property type="entry name" value="COBALT-PRECORRIN-5B C(1)-METHYLTRANSFERASE"/>
    <property type="match status" value="1"/>
</dbReference>
<comment type="function">
    <text evidence="5">Catalyzes the methylation of C-1 in cobalt-precorrin-5B to form cobalt-precorrin-6A.</text>
</comment>
<dbReference type="AlphaFoldDB" id="A0A2N3HVC6"/>
<dbReference type="Proteomes" id="UP000233535">
    <property type="component" value="Unassembled WGS sequence"/>
</dbReference>
<comment type="catalytic activity">
    <reaction evidence="5">
        <text>Co-precorrin-5B + S-adenosyl-L-methionine = Co-precorrin-6A + S-adenosyl-L-homocysteine</text>
        <dbReference type="Rhea" id="RHEA:26285"/>
        <dbReference type="ChEBI" id="CHEBI:57856"/>
        <dbReference type="ChEBI" id="CHEBI:59789"/>
        <dbReference type="ChEBI" id="CHEBI:60063"/>
        <dbReference type="ChEBI" id="CHEBI:60064"/>
        <dbReference type="EC" id="2.1.1.195"/>
    </reaction>
</comment>